<gene>
    <name evidence="1" type="ORF">S03H2_13889</name>
</gene>
<dbReference type="AlphaFoldDB" id="X1F4G4"/>
<comment type="caution">
    <text evidence="1">The sequence shown here is derived from an EMBL/GenBank/DDBJ whole genome shotgun (WGS) entry which is preliminary data.</text>
</comment>
<proteinExistence type="predicted"/>
<accession>X1F4G4</accession>
<reference evidence="1" key="1">
    <citation type="journal article" date="2014" name="Front. Microbiol.">
        <title>High frequency of phylogenetically diverse reductive dehalogenase-homologous genes in deep subseafloor sedimentary metagenomes.</title>
        <authorList>
            <person name="Kawai M."/>
            <person name="Futagami T."/>
            <person name="Toyoda A."/>
            <person name="Takaki Y."/>
            <person name="Nishi S."/>
            <person name="Hori S."/>
            <person name="Arai W."/>
            <person name="Tsubouchi T."/>
            <person name="Morono Y."/>
            <person name="Uchiyama I."/>
            <person name="Ito T."/>
            <person name="Fujiyama A."/>
            <person name="Inagaki F."/>
            <person name="Takami H."/>
        </authorList>
    </citation>
    <scope>NUCLEOTIDE SEQUENCE</scope>
    <source>
        <strain evidence="1">Expedition CK06-06</strain>
    </source>
</reference>
<feature type="non-terminal residue" evidence="1">
    <location>
        <position position="80"/>
    </location>
</feature>
<name>X1F4G4_9ZZZZ</name>
<evidence type="ECO:0000313" key="1">
    <source>
        <dbReference type="EMBL" id="GAH40496.1"/>
    </source>
</evidence>
<organism evidence="1">
    <name type="scientific">marine sediment metagenome</name>
    <dbReference type="NCBI Taxonomy" id="412755"/>
    <lineage>
        <taxon>unclassified sequences</taxon>
        <taxon>metagenomes</taxon>
        <taxon>ecological metagenomes</taxon>
    </lineage>
</organism>
<dbReference type="EMBL" id="BARU01007044">
    <property type="protein sequence ID" value="GAH40496.1"/>
    <property type="molecule type" value="Genomic_DNA"/>
</dbReference>
<sequence length="80" mass="9205">MSHRLALKPTTLLAWLPHQLCVALASMLLLAAAVCTCHADEPDLEAFRAAKQTYFRNPSQAAQLFRKFMKEYRDSKWRPE</sequence>
<protein>
    <submittedName>
        <fullName evidence="1">Uncharacterized protein</fullName>
    </submittedName>
</protein>